<reference evidence="13 14" key="1">
    <citation type="submission" date="2024-01" db="EMBL/GenBank/DDBJ databases">
        <title>Niabella digestum sp. nov., isolated from waste digestion system.</title>
        <authorList>
            <person name="Zhang L."/>
        </authorList>
    </citation>
    <scope>NUCLEOTIDE SEQUENCE [LARGE SCALE GENOMIC DNA]</scope>
    <source>
        <strain evidence="13 14">A18</strain>
    </source>
</reference>
<dbReference type="Gene3D" id="3.90.870.10">
    <property type="entry name" value="DHBP synthase"/>
    <property type="match status" value="1"/>
</dbReference>
<evidence type="ECO:0000256" key="4">
    <source>
        <dbReference type="ARBA" id="ARBA00022490"/>
    </source>
</evidence>
<dbReference type="SUPFAM" id="SSF55821">
    <property type="entry name" value="YrdC/RibB"/>
    <property type="match status" value="1"/>
</dbReference>
<protein>
    <recommendedName>
        <fullName evidence="10">L-threonylcarbamoyladenylate synthase</fullName>
        <ecNumber evidence="3">2.7.7.87</ecNumber>
    </recommendedName>
    <alternativeName>
        <fullName evidence="10">L-threonylcarbamoyladenylate synthase</fullName>
    </alternativeName>
</protein>
<dbReference type="Pfam" id="PF01300">
    <property type="entry name" value="Sua5_yciO_yrdC"/>
    <property type="match status" value="1"/>
</dbReference>
<keyword evidence="5 13" id="KW-0808">Transferase</keyword>
<dbReference type="PANTHER" id="PTHR17490">
    <property type="entry name" value="SUA5"/>
    <property type="match status" value="1"/>
</dbReference>
<evidence type="ECO:0000256" key="3">
    <source>
        <dbReference type="ARBA" id="ARBA00012584"/>
    </source>
</evidence>
<keyword evidence="9" id="KW-0067">ATP-binding</keyword>
<comment type="subcellular location">
    <subcellularLocation>
        <location evidence="1">Cytoplasm</location>
    </subcellularLocation>
</comment>
<evidence type="ECO:0000256" key="5">
    <source>
        <dbReference type="ARBA" id="ARBA00022679"/>
    </source>
</evidence>
<keyword evidence="8" id="KW-0547">Nucleotide-binding</keyword>
<gene>
    <name evidence="13" type="ORF">V2H41_00140</name>
</gene>
<comment type="catalytic activity">
    <reaction evidence="11">
        <text>L-threonine + hydrogencarbonate + ATP = L-threonylcarbamoyladenylate + diphosphate + H2O</text>
        <dbReference type="Rhea" id="RHEA:36407"/>
        <dbReference type="ChEBI" id="CHEBI:15377"/>
        <dbReference type="ChEBI" id="CHEBI:17544"/>
        <dbReference type="ChEBI" id="CHEBI:30616"/>
        <dbReference type="ChEBI" id="CHEBI:33019"/>
        <dbReference type="ChEBI" id="CHEBI:57926"/>
        <dbReference type="ChEBI" id="CHEBI:73682"/>
        <dbReference type="EC" id="2.7.7.87"/>
    </reaction>
</comment>
<dbReference type="PANTHER" id="PTHR17490:SF16">
    <property type="entry name" value="THREONYLCARBAMOYL-AMP SYNTHASE"/>
    <property type="match status" value="1"/>
</dbReference>
<keyword evidence="6" id="KW-0819">tRNA processing</keyword>
<evidence type="ECO:0000256" key="6">
    <source>
        <dbReference type="ARBA" id="ARBA00022694"/>
    </source>
</evidence>
<keyword evidence="14" id="KW-1185">Reference proteome</keyword>
<evidence type="ECO:0000256" key="9">
    <source>
        <dbReference type="ARBA" id="ARBA00022840"/>
    </source>
</evidence>
<name>A0ABU7RCG5_9BACT</name>
<evidence type="ECO:0000256" key="7">
    <source>
        <dbReference type="ARBA" id="ARBA00022695"/>
    </source>
</evidence>
<keyword evidence="4" id="KW-0963">Cytoplasm</keyword>
<dbReference type="InterPro" id="IPR006070">
    <property type="entry name" value="Sua5-like_dom"/>
</dbReference>
<dbReference type="PROSITE" id="PS51163">
    <property type="entry name" value="YRDC"/>
    <property type="match status" value="1"/>
</dbReference>
<evidence type="ECO:0000256" key="11">
    <source>
        <dbReference type="ARBA" id="ARBA00048366"/>
    </source>
</evidence>
<dbReference type="EC" id="2.7.7.87" evidence="3"/>
<evidence type="ECO:0000256" key="10">
    <source>
        <dbReference type="ARBA" id="ARBA00029774"/>
    </source>
</evidence>
<dbReference type="EMBL" id="JAZGLY010000001">
    <property type="protein sequence ID" value="MEE6185668.1"/>
    <property type="molecule type" value="Genomic_DNA"/>
</dbReference>
<organism evidence="13 14">
    <name type="scientific">Niabella digestorum</name>
    <dbReference type="NCBI Taxonomy" id="3117701"/>
    <lineage>
        <taxon>Bacteria</taxon>
        <taxon>Pseudomonadati</taxon>
        <taxon>Bacteroidota</taxon>
        <taxon>Chitinophagia</taxon>
        <taxon>Chitinophagales</taxon>
        <taxon>Chitinophagaceae</taxon>
        <taxon>Niabella</taxon>
    </lineage>
</organism>
<dbReference type="InterPro" id="IPR050156">
    <property type="entry name" value="TC-AMP_synthase_SUA5"/>
</dbReference>
<accession>A0ABU7RCG5</accession>
<comment type="caution">
    <text evidence="13">The sequence shown here is derived from an EMBL/GenBank/DDBJ whole genome shotgun (WGS) entry which is preliminary data.</text>
</comment>
<evidence type="ECO:0000259" key="12">
    <source>
        <dbReference type="PROSITE" id="PS51163"/>
    </source>
</evidence>
<evidence type="ECO:0000256" key="8">
    <source>
        <dbReference type="ARBA" id="ARBA00022741"/>
    </source>
</evidence>
<evidence type="ECO:0000256" key="1">
    <source>
        <dbReference type="ARBA" id="ARBA00004496"/>
    </source>
</evidence>
<dbReference type="GO" id="GO:0061710">
    <property type="term" value="F:L-threonylcarbamoyladenylate synthase"/>
    <property type="evidence" value="ECO:0007669"/>
    <property type="project" value="UniProtKB-EC"/>
</dbReference>
<feature type="domain" description="YrdC-like" evidence="12">
    <location>
        <begin position="4"/>
        <end position="188"/>
    </location>
</feature>
<evidence type="ECO:0000313" key="14">
    <source>
        <dbReference type="Proteomes" id="UP001357452"/>
    </source>
</evidence>
<proteinExistence type="inferred from homology"/>
<dbReference type="Proteomes" id="UP001357452">
    <property type="component" value="Unassembled WGS sequence"/>
</dbReference>
<evidence type="ECO:0000256" key="2">
    <source>
        <dbReference type="ARBA" id="ARBA00007663"/>
    </source>
</evidence>
<comment type="similarity">
    <text evidence="2">Belongs to the SUA5 family.</text>
</comment>
<evidence type="ECO:0000313" key="13">
    <source>
        <dbReference type="EMBL" id="MEE6185668.1"/>
    </source>
</evidence>
<sequence>MVFEADIKKCIEVLQSGGTILYPTDTVWGIGCDATNPEAVSKVYALKKRDDSKALIVLVASERDILHHTASVDLGLFDYLDTVSKPTTVIYEHGLGFADNLLAEDGSIAIRICKDEFCRALIKRFGKPIVSTSANISGEPTPSQFAAINEPIKNGVDYVVQYRQDDNSPAQPSSIIRWNDGTPEIIRK</sequence>
<keyword evidence="7 13" id="KW-0548">Nucleotidyltransferase</keyword>
<dbReference type="NCBIfam" id="TIGR00057">
    <property type="entry name" value="L-threonylcarbamoyladenylate synthase"/>
    <property type="match status" value="1"/>
</dbReference>
<dbReference type="RefSeq" id="WP_330973079.1">
    <property type="nucleotide sequence ID" value="NZ_JAZGLY010000001.1"/>
</dbReference>
<dbReference type="InterPro" id="IPR017945">
    <property type="entry name" value="DHBP_synth_RibB-like_a/b_dom"/>
</dbReference>